<dbReference type="FunFam" id="3.40.50.1000:FF:000028">
    <property type="entry name" value="Calcium-transporting P-type ATPase, putative"/>
    <property type="match status" value="1"/>
</dbReference>
<name>A0A8H7BHC3_9FUNG</name>
<feature type="region of interest" description="Disordered" evidence="12">
    <location>
        <begin position="412"/>
        <end position="432"/>
    </location>
</feature>
<comment type="caution">
    <text evidence="15">The sequence shown here is derived from an EMBL/GenBank/DDBJ whole genome shotgun (WGS) entry which is preliminary data.</text>
</comment>
<comment type="subcellular location">
    <subcellularLocation>
        <location evidence="1">Cell membrane</location>
        <topology evidence="1">Multi-pass membrane protein</topology>
    </subcellularLocation>
</comment>
<evidence type="ECO:0000256" key="1">
    <source>
        <dbReference type="ARBA" id="ARBA00004651"/>
    </source>
</evidence>
<dbReference type="SMART" id="SM00831">
    <property type="entry name" value="Cation_ATPase_N"/>
    <property type="match status" value="1"/>
</dbReference>
<feature type="transmembrane region" description="Helical" evidence="13">
    <location>
        <begin position="928"/>
        <end position="948"/>
    </location>
</feature>
<keyword evidence="4" id="KW-0479">Metal-binding</keyword>
<dbReference type="Gene3D" id="1.20.1110.10">
    <property type="entry name" value="Calcium-transporting ATPase, transmembrane domain"/>
    <property type="match status" value="1"/>
</dbReference>
<dbReference type="SUPFAM" id="SSF81660">
    <property type="entry name" value="Metal cation-transporting ATPase, ATP-binding domain N"/>
    <property type="match status" value="1"/>
</dbReference>
<dbReference type="NCBIfam" id="TIGR01494">
    <property type="entry name" value="ATPase_P-type"/>
    <property type="match status" value="2"/>
</dbReference>
<evidence type="ECO:0000259" key="14">
    <source>
        <dbReference type="SMART" id="SM00831"/>
    </source>
</evidence>
<feature type="transmembrane region" description="Helical" evidence="13">
    <location>
        <begin position="850"/>
        <end position="872"/>
    </location>
</feature>
<dbReference type="InterPro" id="IPR004014">
    <property type="entry name" value="ATPase_P-typ_cation-transptr_N"/>
</dbReference>
<proteinExistence type="inferred from homology"/>
<evidence type="ECO:0000256" key="9">
    <source>
        <dbReference type="ARBA" id="ARBA00023136"/>
    </source>
</evidence>
<evidence type="ECO:0000256" key="6">
    <source>
        <dbReference type="ARBA" id="ARBA00022840"/>
    </source>
</evidence>
<dbReference type="Pfam" id="PF00690">
    <property type="entry name" value="Cation_ATPase_N"/>
    <property type="match status" value="1"/>
</dbReference>
<evidence type="ECO:0000256" key="4">
    <source>
        <dbReference type="ARBA" id="ARBA00022723"/>
    </source>
</evidence>
<evidence type="ECO:0000256" key="8">
    <source>
        <dbReference type="ARBA" id="ARBA00022989"/>
    </source>
</evidence>
<evidence type="ECO:0000256" key="2">
    <source>
        <dbReference type="ARBA" id="ARBA00022475"/>
    </source>
</evidence>
<feature type="transmembrane region" description="Helical" evidence="13">
    <location>
        <begin position="893"/>
        <end position="916"/>
    </location>
</feature>
<keyword evidence="16" id="KW-1185">Reference proteome</keyword>
<keyword evidence="8 13" id="KW-1133">Transmembrane helix</keyword>
<dbReference type="Gene3D" id="2.70.150.10">
    <property type="entry name" value="Calcium-transporting ATPase, cytoplasmic transduction domain A"/>
    <property type="match status" value="1"/>
</dbReference>
<feature type="compositionally biased region" description="Acidic residues" evidence="12">
    <location>
        <begin position="417"/>
        <end position="427"/>
    </location>
</feature>
<dbReference type="InterPro" id="IPR023298">
    <property type="entry name" value="ATPase_P-typ_TM_dom_sf"/>
</dbReference>
<dbReference type="InterPro" id="IPR059000">
    <property type="entry name" value="ATPase_P-type_domA"/>
</dbReference>
<dbReference type="Pfam" id="PF00689">
    <property type="entry name" value="Cation_ATPase_C"/>
    <property type="match status" value="1"/>
</dbReference>
<dbReference type="InterPro" id="IPR001757">
    <property type="entry name" value="P_typ_ATPase"/>
</dbReference>
<keyword evidence="7" id="KW-1278">Translocase</keyword>
<keyword evidence="9 13" id="KW-0472">Membrane</keyword>
<comment type="similarity">
    <text evidence="10">Belongs to the cation transport ATPase (P-type) (TC 3.A.3) family.</text>
</comment>
<protein>
    <recommendedName>
        <fullName evidence="11">Sodium/potassium exporting P-type ATPase 1</fullName>
    </recommendedName>
</protein>
<feature type="transmembrane region" description="Helical" evidence="13">
    <location>
        <begin position="809"/>
        <end position="830"/>
    </location>
</feature>
<dbReference type="GO" id="GO:0019829">
    <property type="term" value="F:ATPase-coupled monoatomic cation transmembrane transporter activity"/>
    <property type="evidence" value="ECO:0007669"/>
    <property type="project" value="UniProtKB-ARBA"/>
</dbReference>
<dbReference type="OrthoDB" id="116380at2759"/>
<dbReference type="SUPFAM" id="SSF56784">
    <property type="entry name" value="HAD-like"/>
    <property type="match status" value="1"/>
</dbReference>
<keyword evidence="5" id="KW-0547">Nucleotide-binding</keyword>
<evidence type="ECO:0000256" key="13">
    <source>
        <dbReference type="SAM" id="Phobius"/>
    </source>
</evidence>
<dbReference type="PRINTS" id="PR00120">
    <property type="entry name" value="HATPASE"/>
</dbReference>
<keyword evidence="3 13" id="KW-0812">Transmembrane</keyword>
<feature type="transmembrane region" description="Helical" evidence="13">
    <location>
        <begin position="727"/>
        <end position="747"/>
    </location>
</feature>
<evidence type="ECO:0000256" key="5">
    <source>
        <dbReference type="ARBA" id="ARBA00022741"/>
    </source>
</evidence>
<dbReference type="InterPro" id="IPR018303">
    <property type="entry name" value="ATPase_P-typ_P_site"/>
</dbReference>
<evidence type="ECO:0000256" key="3">
    <source>
        <dbReference type="ARBA" id="ARBA00022692"/>
    </source>
</evidence>
<dbReference type="PRINTS" id="PR00119">
    <property type="entry name" value="CATATPASE"/>
</dbReference>
<evidence type="ECO:0000256" key="10">
    <source>
        <dbReference type="ARBA" id="ARBA00038148"/>
    </source>
</evidence>
<feature type="domain" description="Cation-transporting P-type ATPase N-terminal" evidence="14">
    <location>
        <begin position="4"/>
        <end position="78"/>
    </location>
</feature>
<dbReference type="GO" id="GO:0098662">
    <property type="term" value="P:inorganic cation transmembrane transport"/>
    <property type="evidence" value="ECO:0007669"/>
    <property type="project" value="UniProtKB-ARBA"/>
</dbReference>
<gene>
    <name evidence="15" type="ORF">EC973_003980</name>
</gene>
<accession>A0A8H7BHC3</accession>
<dbReference type="Pfam" id="PF00122">
    <property type="entry name" value="E1-E2_ATPase"/>
    <property type="match status" value="1"/>
</dbReference>
<evidence type="ECO:0000256" key="11">
    <source>
        <dbReference type="ARBA" id="ARBA00073741"/>
    </source>
</evidence>
<dbReference type="SFLD" id="SFLDG00002">
    <property type="entry name" value="C1.7:_P-type_atpase_like"/>
    <property type="match status" value="1"/>
</dbReference>
<keyword evidence="6" id="KW-0067">ATP-binding</keyword>
<dbReference type="AlphaFoldDB" id="A0A8H7BHC3"/>
<feature type="transmembrane region" description="Helical" evidence="13">
    <location>
        <begin position="759"/>
        <end position="777"/>
    </location>
</feature>
<dbReference type="SFLD" id="SFLDF00027">
    <property type="entry name" value="p-type_atpase"/>
    <property type="match status" value="1"/>
</dbReference>
<evidence type="ECO:0000313" key="16">
    <source>
        <dbReference type="Proteomes" id="UP000605846"/>
    </source>
</evidence>
<dbReference type="GO" id="GO:0140352">
    <property type="term" value="P:export from cell"/>
    <property type="evidence" value="ECO:0007669"/>
    <property type="project" value="UniProtKB-ARBA"/>
</dbReference>
<evidence type="ECO:0000256" key="12">
    <source>
        <dbReference type="SAM" id="MobiDB-lite"/>
    </source>
</evidence>
<dbReference type="InterPro" id="IPR006068">
    <property type="entry name" value="ATPase_P-typ_cation-transptr_C"/>
</dbReference>
<dbReference type="PANTHER" id="PTHR42861">
    <property type="entry name" value="CALCIUM-TRANSPORTING ATPASE"/>
    <property type="match status" value="1"/>
</dbReference>
<dbReference type="InterPro" id="IPR044492">
    <property type="entry name" value="P_typ_ATPase_HD_dom"/>
</dbReference>
<reference evidence="15" key="1">
    <citation type="submission" date="2020-01" db="EMBL/GenBank/DDBJ databases">
        <title>Genome Sequencing of Three Apophysomyces-Like Fungal Strains Confirms a Novel Fungal Genus in the Mucoromycota with divergent Burkholderia-like Endosymbiotic Bacteria.</title>
        <authorList>
            <person name="Stajich J.E."/>
            <person name="Macias A.M."/>
            <person name="Carter-House D."/>
            <person name="Lovett B."/>
            <person name="Kasson L.R."/>
            <person name="Berry K."/>
            <person name="Grigoriev I."/>
            <person name="Chang Y."/>
            <person name="Spatafora J."/>
            <person name="Kasson M.T."/>
        </authorList>
    </citation>
    <scope>NUCLEOTIDE SEQUENCE</scope>
    <source>
        <strain evidence="15">NRRL A-21654</strain>
    </source>
</reference>
<feature type="transmembrane region" description="Helical" evidence="13">
    <location>
        <begin position="246"/>
        <end position="265"/>
    </location>
</feature>
<dbReference type="EMBL" id="JABAYA010000228">
    <property type="protein sequence ID" value="KAF7721884.1"/>
    <property type="molecule type" value="Genomic_DNA"/>
</dbReference>
<dbReference type="GO" id="GO:0005886">
    <property type="term" value="C:plasma membrane"/>
    <property type="evidence" value="ECO:0007669"/>
    <property type="project" value="UniProtKB-SubCell"/>
</dbReference>
<dbReference type="GO" id="GO:0046872">
    <property type="term" value="F:metal ion binding"/>
    <property type="evidence" value="ECO:0007669"/>
    <property type="project" value="UniProtKB-KW"/>
</dbReference>
<sequence>MPPDWHTQSVEQVLSSLKSSVTNGLSEPEVKERQTLYGPNELFERGLPKWVRIFLRQFLDVMNWVFIAFGVIAYVLKDNVSGSVLVVISVINFLMSFSQEYSAEKTLAALKGLSSPTATVLRDKKEQSIPSKDLVPGDILLIKEGDSVAADARLIAVSNVEADEALLTGESIPVQKELVVLDTADQPLGDRVNMIYSSTVISKGRGKAVVVATGMNTEIGKVAKRINDAGDGDMTRLQKSLNKMSFYLLALSVISALIVLASVKFQPNYDIGMYAVTIAMSTLPAGLTTVMTISLVMGGKAMTKQKALVRKLKCLETLGSLTTIFTDKTGTLTLAKMVVVRFWTPEQGFFYVRGNGLVPEGEIYRTSALEHDIADMKQEEQMDKTSLPKDIQQMIRCAALCNMSSIRKRNNNIESEKCDDDDDDEGSPSDWVASGAPTEIALQVFAHKCNMDRSTMEEAGWKLMAEFQFDSQIKCMSTIWSDNASQKSFVFTKGAAERILPLCINIKSEDKIFAVIEKLAAKGLRVMALAGRELANVEDEHEMQRNNVERDLEFFGLVGIYDPPRPESRQAVRDAHKAGITVHMLTGDHEKTAVAIAKEVNILNENTMSPEQIKKLVMTGAELDAMSEEAIDKLERLPFVVARCSPDTKVKMIQAAARRRYISAMTGDGVNDSPSLRMADVGIAMGKNGSDVAKQASDIILTDDNFATIIRAIAEGRRLYQNMQRFLMYYWIGLIAAWFVMLVCVAVRDPSGKTASPIYVMQLVYMFVAVTPPAHVLSTEPASKTVMLEPPRPPTESIFNREILLDTTVYTVGMIAAAVIAFFVPLYGVGNGVQGISCDTTYQAGLCDSFFRARACLLVTLNLTVLCSMPHCRSHRTSEWDRRGLIKSLNTPVFTRTIALNIVSLLVFIYVPIVAIQGFHMLSLTWEWGVIIGLVLAYIALGDVYKFIKRKTMKPLEFHPVDKLLL</sequence>
<dbReference type="Proteomes" id="UP000605846">
    <property type="component" value="Unassembled WGS sequence"/>
</dbReference>
<organism evidence="15 16">
    <name type="scientific">Apophysomyces ossiformis</name>
    <dbReference type="NCBI Taxonomy" id="679940"/>
    <lineage>
        <taxon>Eukaryota</taxon>
        <taxon>Fungi</taxon>
        <taxon>Fungi incertae sedis</taxon>
        <taxon>Mucoromycota</taxon>
        <taxon>Mucoromycotina</taxon>
        <taxon>Mucoromycetes</taxon>
        <taxon>Mucorales</taxon>
        <taxon>Mucorineae</taxon>
        <taxon>Mucoraceae</taxon>
        <taxon>Apophysomyces</taxon>
    </lineage>
</organism>
<dbReference type="InterPro" id="IPR008250">
    <property type="entry name" value="ATPase_P-typ_transduc_dom_A_sf"/>
</dbReference>
<dbReference type="Gene3D" id="3.40.1110.10">
    <property type="entry name" value="Calcium-transporting ATPase, cytoplasmic domain N"/>
    <property type="match status" value="1"/>
</dbReference>
<dbReference type="FunFam" id="2.70.150.10:FF:000016">
    <property type="entry name" value="Calcium-transporting P-type ATPase putative"/>
    <property type="match status" value="1"/>
</dbReference>
<dbReference type="SFLD" id="SFLDS00003">
    <property type="entry name" value="Haloacid_Dehalogenase"/>
    <property type="match status" value="1"/>
</dbReference>
<feature type="transmembrane region" description="Helical" evidence="13">
    <location>
        <begin position="271"/>
        <end position="296"/>
    </location>
</feature>
<dbReference type="InterPro" id="IPR023214">
    <property type="entry name" value="HAD_sf"/>
</dbReference>
<feature type="transmembrane region" description="Helical" evidence="13">
    <location>
        <begin position="53"/>
        <end position="74"/>
    </location>
</feature>
<dbReference type="GO" id="GO:0015662">
    <property type="term" value="F:P-type ion transporter activity"/>
    <property type="evidence" value="ECO:0007669"/>
    <property type="project" value="UniProtKB-ARBA"/>
</dbReference>
<dbReference type="GO" id="GO:0016887">
    <property type="term" value="F:ATP hydrolysis activity"/>
    <property type="evidence" value="ECO:0007669"/>
    <property type="project" value="InterPro"/>
</dbReference>
<dbReference type="GO" id="GO:0046873">
    <property type="term" value="F:metal ion transmembrane transporter activity"/>
    <property type="evidence" value="ECO:0007669"/>
    <property type="project" value="UniProtKB-ARBA"/>
</dbReference>
<evidence type="ECO:0000313" key="15">
    <source>
        <dbReference type="EMBL" id="KAF7721884.1"/>
    </source>
</evidence>
<dbReference type="SUPFAM" id="SSF81665">
    <property type="entry name" value="Calcium ATPase, transmembrane domain M"/>
    <property type="match status" value="1"/>
</dbReference>
<dbReference type="InterPro" id="IPR036412">
    <property type="entry name" value="HAD-like_sf"/>
</dbReference>
<feature type="transmembrane region" description="Helical" evidence="13">
    <location>
        <begin position="80"/>
        <end position="97"/>
    </location>
</feature>
<evidence type="ECO:0000256" key="7">
    <source>
        <dbReference type="ARBA" id="ARBA00022967"/>
    </source>
</evidence>
<dbReference type="PROSITE" id="PS00154">
    <property type="entry name" value="ATPASE_E1_E2"/>
    <property type="match status" value="1"/>
</dbReference>
<dbReference type="GO" id="GO:0005524">
    <property type="term" value="F:ATP binding"/>
    <property type="evidence" value="ECO:0007669"/>
    <property type="project" value="UniProtKB-KW"/>
</dbReference>
<dbReference type="Gene3D" id="3.40.50.1000">
    <property type="entry name" value="HAD superfamily/HAD-like"/>
    <property type="match status" value="1"/>
</dbReference>
<dbReference type="InterPro" id="IPR023299">
    <property type="entry name" value="ATPase_P-typ_cyto_dom_N"/>
</dbReference>
<dbReference type="SUPFAM" id="SSF81653">
    <property type="entry name" value="Calcium ATPase, transduction domain A"/>
    <property type="match status" value="1"/>
</dbReference>
<keyword evidence="2" id="KW-1003">Cell membrane</keyword>
<dbReference type="Pfam" id="PF13246">
    <property type="entry name" value="Cation_ATPase"/>
    <property type="match status" value="1"/>
</dbReference>